<accession>A0ABV3Q3U8</accession>
<dbReference type="EMBL" id="JBFMIA010000006">
    <property type="protein sequence ID" value="MEW9502004.1"/>
    <property type="molecule type" value="Genomic_DNA"/>
</dbReference>
<sequence length="51" mass="5606">MRMTIGYITVGLLLPLCILLWIGAIKEIQTVSAVNDTLAKSIDVTQSFPEQ</sequence>
<keyword evidence="2" id="KW-1185">Reference proteome</keyword>
<proteinExistence type="predicted"/>
<reference evidence="1 2" key="1">
    <citation type="journal article" date="1979" name="Int. J. Syst. Evol. Microbiol.">
        <title>Bacillus globisporus subsp. marinus subsp. nov.</title>
        <authorList>
            <person name="Liu H."/>
        </authorList>
    </citation>
    <scope>NUCLEOTIDE SEQUENCE [LARGE SCALE GENOMIC DNA]</scope>
    <source>
        <strain evidence="1 2">DSM 1297</strain>
    </source>
</reference>
<dbReference type="RefSeq" id="WP_367779489.1">
    <property type="nucleotide sequence ID" value="NZ_JBFMIA010000006.1"/>
</dbReference>
<comment type="caution">
    <text evidence="1">The sequence shown here is derived from an EMBL/GenBank/DDBJ whole genome shotgun (WGS) entry which is preliminary data.</text>
</comment>
<gene>
    <name evidence="1" type="ORF">AB1471_09340</name>
</gene>
<evidence type="ECO:0000313" key="2">
    <source>
        <dbReference type="Proteomes" id="UP001556040"/>
    </source>
</evidence>
<protein>
    <submittedName>
        <fullName evidence="1">Uncharacterized protein</fullName>
    </submittedName>
</protein>
<evidence type="ECO:0000313" key="1">
    <source>
        <dbReference type="EMBL" id="MEW9502004.1"/>
    </source>
</evidence>
<dbReference type="Proteomes" id="UP001556040">
    <property type="component" value="Unassembled WGS sequence"/>
</dbReference>
<name>A0ABV3Q3U8_9BACL</name>
<organism evidence="1 2">
    <name type="scientific">Jeotgalibacillus marinus</name>
    <dbReference type="NCBI Taxonomy" id="86667"/>
    <lineage>
        <taxon>Bacteria</taxon>
        <taxon>Bacillati</taxon>
        <taxon>Bacillota</taxon>
        <taxon>Bacilli</taxon>
        <taxon>Bacillales</taxon>
        <taxon>Caryophanaceae</taxon>
        <taxon>Jeotgalibacillus</taxon>
    </lineage>
</organism>